<feature type="domain" description="TadE-like" evidence="2">
    <location>
        <begin position="48"/>
        <end position="90"/>
    </location>
</feature>
<evidence type="ECO:0000256" key="1">
    <source>
        <dbReference type="SAM" id="Phobius"/>
    </source>
</evidence>
<dbReference type="Proteomes" id="UP000216913">
    <property type="component" value="Unassembled WGS sequence"/>
</dbReference>
<dbReference type="EMBL" id="NEVP01000011">
    <property type="protein sequence ID" value="OZI46537.1"/>
    <property type="molecule type" value="Genomic_DNA"/>
</dbReference>
<proteinExistence type="predicted"/>
<dbReference type="InterPro" id="IPR012495">
    <property type="entry name" value="TadE-like_dom"/>
</dbReference>
<name>A0A261TB80_9BORD</name>
<comment type="caution">
    <text evidence="3">The sequence shown here is derived from an EMBL/GenBank/DDBJ whole genome shotgun (WGS) entry which is preliminary data.</text>
</comment>
<keyword evidence="4" id="KW-1185">Reference proteome</keyword>
<evidence type="ECO:0000313" key="3">
    <source>
        <dbReference type="EMBL" id="OZI46537.1"/>
    </source>
</evidence>
<sequence length="199" mass="20639">MGGGRALRHRAVRSGRALVLQHGHRGRHEGPAHPAHGRGGRCGRLERGAYAVEFALVFMVFFLVAYGLLTWGLIFAAQQSINFAADEGARAAQRWQAIGAWAPRAESAQAAAAVQAAWVSSMGGTATRVAVCGVSGRLSGTGNCSGIALAPDQIEVVVRYPYGNAPLLPTLPGMALVMPNELSARASVRLGGALSQAGS</sequence>
<organism evidence="3 4">
    <name type="scientific">Bordetella genomosp. 5</name>
    <dbReference type="NCBI Taxonomy" id="1395608"/>
    <lineage>
        <taxon>Bacteria</taxon>
        <taxon>Pseudomonadati</taxon>
        <taxon>Pseudomonadota</taxon>
        <taxon>Betaproteobacteria</taxon>
        <taxon>Burkholderiales</taxon>
        <taxon>Alcaligenaceae</taxon>
        <taxon>Bordetella</taxon>
    </lineage>
</organism>
<reference evidence="3 4" key="1">
    <citation type="submission" date="2017-05" db="EMBL/GenBank/DDBJ databases">
        <title>Complete and WGS of Bordetella genogroups.</title>
        <authorList>
            <person name="Spilker T."/>
            <person name="LiPuma J."/>
        </authorList>
    </citation>
    <scope>NUCLEOTIDE SEQUENCE [LARGE SCALE GENOMIC DNA]</scope>
    <source>
        <strain evidence="3 4">AU10456</strain>
    </source>
</reference>
<keyword evidence="1" id="KW-0472">Membrane</keyword>
<protein>
    <recommendedName>
        <fullName evidence="2">TadE-like domain-containing protein</fullName>
    </recommendedName>
</protein>
<dbReference type="AlphaFoldDB" id="A0A261TB80"/>
<dbReference type="Pfam" id="PF07811">
    <property type="entry name" value="TadE"/>
    <property type="match status" value="1"/>
</dbReference>
<keyword evidence="1" id="KW-0812">Transmembrane</keyword>
<keyword evidence="1" id="KW-1133">Transmembrane helix</keyword>
<gene>
    <name evidence="3" type="ORF">CAL25_17670</name>
</gene>
<feature type="transmembrane region" description="Helical" evidence="1">
    <location>
        <begin position="54"/>
        <end position="77"/>
    </location>
</feature>
<evidence type="ECO:0000259" key="2">
    <source>
        <dbReference type="Pfam" id="PF07811"/>
    </source>
</evidence>
<accession>A0A261TB80</accession>
<dbReference type="OrthoDB" id="8689541at2"/>
<evidence type="ECO:0000313" key="4">
    <source>
        <dbReference type="Proteomes" id="UP000216913"/>
    </source>
</evidence>